<evidence type="ECO:0000259" key="1">
    <source>
        <dbReference type="Pfam" id="PF06985"/>
    </source>
</evidence>
<dbReference type="PANTHER" id="PTHR39596">
    <property type="match status" value="1"/>
</dbReference>
<sequence>MVSPVSLLESQSPTLSSLFTDTSWLGARHGGQFPVSFENYETDQSQFNATIRSLPHPQAAKLQAQLTFGLLEAVTEAKLTEGDLLCTVTTDNDPITSRTAITSYHVPRLLSDWRCRIQKLSDRDQAHKWAGRVQTTFQQARRLLETKVMHPKGPFSAAQLDHRAHAQIVMQIGGIIEMLVSSSHAFSQWDVRPQGFSCSFLLEPHSVIRDHMMSKGWCPFTIKILSESVSMLSYAAICEPVVRESSEDHGQCSREGCVRNNIANSDEYRPGQHVRNHCHCQNLAAGDEVKALLCQGKIPVIQKGPATETCLRPADAATTKYVAISHVWADGLGSTAEVGIPLCQIDRILAKTRMEVHGGTFWMDSLCVPKERPLRKKAIGLMERTYRDAAAVIVLDSAIQSLSESMPRELKLLRILSSGWMQRLWTLQEGVLAKTILFAFVDELVRLENLIPGYDDLVSNPVAADLASELFRLSMYRGATMTISDISCALRWRTTRLLNVQASTLVDLSAEQRMSTLLLKVGTIPHNIIFLPGSKLKKPGFRWAPATFMGANSLSLNFGSTMARCKDTGLWAEYFAAQFPTLTVDSQSTWLIRDASTTLVYKVDDLSSQIDAARPDDPANYCCNIVLLQNEPRPYLMTYGAAVCGAQEPVVDVNGQVVSVQVCEFRSRIAFRQISEDELRQATSPLIVDGILGQMSVVLS</sequence>
<gene>
    <name evidence="2" type="ORF">BDW47DRAFT_132600</name>
</gene>
<organism evidence="2 3">
    <name type="scientific">Aspergillus candidus</name>
    <dbReference type="NCBI Taxonomy" id="41067"/>
    <lineage>
        <taxon>Eukaryota</taxon>
        <taxon>Fungi</taxon>
        <taxon>Dikarya</taxon>
        <taxon>Ascomycota</taxon>
        <taxon>Pezizomycotina</taxon>
        <taxon>Eurotiomycetes</taxon>
        <taxon>Eurotiomycetidae</taxon>
        <taxon>Eurotiales</taxon>
        <taxon>Aspergillaceae</taxon>
        <taxon>Aspergillus</taxon>
        <taxon>Aspergillus subgen. Circumdati</taxon>
    </lineage>
</organism>
<dbReference type="AlphaFoldDB" id="A0A2I2F858"/>
<dbReference type="RefSeq" id="XP_024670813.1">
    <property type="nucleotide sequence ID" value="XM_024817605.1"/>
</dbReference>
<reference evidence="2 3" key="1">
    <citation type="submission" date="2017-12" db="EMBL/GenBank/DDBJ databases">
        <authorList>
            <consortium name="DOE Joint Genome Institute"/>
            <person name="Haridas S."/>
            <person name="Kjaerbolling I."/>
            <person name="Vesth T.C."/>
            <person name="Frisvad J.C."/>
            <person name="Nybo J.L."/>
            <person name="Theobald S."/>
            <person name="Kuo A."/>
            <person name="Bowyer P."/>
            <person name="Matsuda Y."/>
            <person name="Mondo S."/>
            <person name="Lyhne E.K."/>
            <person name="Kogle M.E."/>
            <person name="Clum A."/>
            <person name="Lipzen A."/>
            <person name="Salamov A."/>
            <person name="Ngan C.Y."/>
            <person name="Daum C."/>
            <person name="Chiniquy J."/>
            <person name="Barry K."/>
            <person name="LaButti K."/>
            <person name="Simmons B.A."/>
            <person name="Magnuson J.K."/>
            <person name="Mortensen U.H."/>
            <person name="Larsen T.O."/>
            <person name="Grigoriev I.V."/>
            <person name="Baker S.E."/>
            <person name="Andersen M.R."/>
            <person name="Nordberg H.P."/>
            <person name="Cantor M.N."/>
            <person name="Hua S.X."/>
        </authorList>
    </citation>
    <scope>NUCLEOTIDE SEQUENCE [LARGE SCALE GENOMIC DNA]</scope>
    <source>
        <strain evidence="2 3">CBS 102.13</strain>
    </source>
</reference>
<dbReference type="PANTHER" id="PTHR39596:SF2">
    <property type="entry name" value="HET DOMAIN PROTEIN (AFU_ORTHOLOGUE AFUA_1G17550)-RELATED"/>
    <property type="match status" value="1"/>
</dbReference>
<dbReference type="Pfam" id="PF06985">
    <property type="entry name" value="HET"/>
    <property type="match status" value="1"/>
</dbReference>
<protein>
    <recommendedName>
        <fullName evidence="1">Heterokaryon incompatibility domain-containing protein</fullName>
    </recommendedName>
</protein>
<dbReference type="GeneID" id="36524765"/>
<dbReference type="InterPro" id="IPR010730">
    <property type="entry name" value="HET"/>
</dbReference>
<evidence type="ECO:0000313" key="3">
    <source>
        <dbReference type="Proteomes" id="UP000234585"/>
    </source>
</evidence>
<dbReference type="Proteomes" id="UP000234585">
    <property type="component" value="Unassembled WGS sequence"/>
</dbReference>
<accession>A0A2I2F858</accession>
<dbReference type="EMBL" id="KZ559148">
    <property type="protein sequence ID" value="PLB36801.1"/>
    <property type="molecule type" value="Genomic_DNA"/>
</dbReference>
<dbReference type="STRING" id="41067.A0A2I2F858"/>
<evidence type="ECO:0000313" key="2">
    <source>
        <dbReference type="EMBL" id="PLB36801.1"/>
    </source>
</evidence>
<proteinExistence type="predicted"/>
<keyword evidence="3" id="KW-1185">Reference proteome</keyword>
<feature type="domain" description="Heterokaryon incompatibility" evidence="1">
    <location>
        <begin position="321"/>
        <end position="398"/>
    </location>
</feature>
<name>A0A2I2F858_ASPCN</name>
<dbReference type="OrthoDB" id="2426273at2759"/>